<comment type="subcellular location">
    <subcellularLocation>
        <location evidence="4">Endoplasmic reticulum membrane</location>
        <topology evidence="4">Peripheral membrane protein</topology>
    </subcellularLocation>
    <subcellularLocation>
        <location evidence="3">Microsome membrane</location>
        <topology evidence="3">Peripheral membrane protein</topology>
    </subcellularLocation>
</comment>
<dbReference type="InterPro" id="IPR002401">
    <property type="entry name" value="Cyt_P450_E_grp-I"/>
</dbReference>
<dbReference type="SUPFAM" id="SSF48264">
    <property type="entry name" value="Cytochrome P450"/>
    <property type="match status" value="1"/>
</dbReference>
<dbReference type="PROSITE" id="PS00086">
    <property type="entry name" value="CYTOCHROME_P450"/>
    <property type="match status" value="1"/>
</dbReference>
<dbReference type="InterPro" id="IPR050182">
    <property type="entry name" value="Cytochrome_P450_fam2"/>
</dbReference>
<dbReference type="PRINTS" id="PR00463">
    <property type="entry name" value="EP450I"/>
</dbReference>
<keyword evidence="11 14" id="KW-0408">Iron</keyword>
<evidence type="ECO:0000256" key="11">
    <source>
        <dbReference type="ARBA" id="ARBA00023004"/>
    </source>
</evidence>
<name>A0A224YWL5_9ACAR</name>
<keyword evidence="10 15" id="KW-0560">Oxidoreductase</keyword>
<dbReference type="Gene3D" id="1.10.630.10">
    <property type="entry name" value="Cytochrome P450"/>
    <property type="match status" value="1"/>
</dbReference>
<keyword evidence="9" id="KW-0492">Microsome</keyword>
<comment type="cofactor">
    <cofactor evidence="1 14">
        <name>heme</name>
        <dbReference type="ChEBI" id="CHEBI:30413"/>
    </cofactor>
</comment>
<evidence type="ECO:0000256" key="12">
    <source>
        <dbReference type="ARBA" id="ARBA00023033"/>
    </source>
</evidence>
<protein>
    <submittedName>
        <fullName evidence="16">Cytochrome p450 cyp2 subfamily protein</fullName>
    </submittedName>
</protein>
<evidence type="ECO:0000256" key="15">
    <source>
        <dbReference type="RuleBase" id="RU000461"/>
    </source>
</evidence>
<dbReference type="GO" id="GO:0005789">
    <property type="term" value="C:endoplasmic reticulum membrane"/>
    <property type="evidence" value="ECO:0007669"/>
    <property type="project" value="UniProtKB-SubCell"/>
</dbReference>
<dbReference type="PANTHER" id="PTHR24300">
    <property type="entry name" value="CYTOCHROME P450 508A4-RELATED"/>
    <property type="match status" value="1"/>
</dbReference>
<dbReference type="InterPro" id="IPR001128">
    <property type="entry name" value="Cyt_P450"/>
</dbReference>
<proteinExistence type="inferred from homology"/>
<comment type="similarity">
    <text evidence="5 15">Belongs to the cytochrome P450 family.</text>
</comment>
<evidence type="ECO:0000256" key="7">
    <source>
        <dbReference type="ARBA" id="ARBA00022723"/>
    </source>
</evidence>
<reference evidence="16" key="1">
    <citation type="journal article" date="2017" name="Parasit. Vectors">
        <title>Sialotranscriptomics of Rhipicephalus zambeziensis reveals intricate expression profiles of secretory proteins and suggests tight temporal transcriptional regulation during blood-feeding.</title>
        <authorList>
            <person name="de Castro M.H."/>
            <person name="de Klerk D."/>
            <person name="Pienaar R."/>
            <person name="Rees D.J.G."/>
            <person name="Mans B.J."/>
        </authorList>
    </citation>
    <scope>NUCLEOTIDE SEQUENCE</scope>
    <source>
        <tissue evidence="16">Salivary glands</tissue>
    </source>
</reference>
<evidence type="ECO:0000256" key="5">
    <source>
        <dbReference type="ARBA" id="ARBA00010617"/>
    </source>
</evidence>
<feature type="binding site" description="axial binding residue" evidence="14">
    <location>
        <position position="446"/>
    </location>
    <ligand>
        <name>heme</name>
        <dbReference type="ChEBI" id="CHEBI:30413"/>
    </ligand>
    <ligandPart>
        <name>Fe</name>
        <dbReference type="ChEBI" id="CHEBI:18248"/>
    </ligandPart>
</feature>
<evidence type="ECO:0000256" key="14">
    <source>
        <dbReference type="PIRSR" id="PIRSR602401-1"/>
    </source>
</evidence>
<dbReference type="PANTHER" id="PTHR24300:SF375">
    <property type="entry name" value="CYTOCHROME P450 FAMILY"/>
    <property type="match status" value="1"/>
</dbReference>
<dbReference type="GO" id="GO:0005506">
    <property type="term" value="F:iron ion binding"/>
    <property type="evidence" value="ECO:0007669"/>
    <property type="project" value="InterPro"/>
</dbReference>
<evidence type="ECO:0000256" key="6">
    <source>
        <dbReference type="ARBA" id="ARBA00022617"/>
    </source>
</evidence>
<dbReference type="GO" id="GO:0006805">
    <property type="term" value="P:xenobiotic metabolic process"/>
    <property type="evidence" value="ECO:0007669"/>
    <property type="project" value="TreeGrafter"/>
</dbReference>
<organism evidence="16">
    <name type="scientific">Rhipicephalus zambeziensis</name>
    <dbReference type="NCBI Taxonomy" id="60191"/>
    <lineage>
        <taxon>Eukaryota</taxon>
        <taxon>Metazoa</taxon>
        <taxon>Ecdysozoa</taxon>
        <taxon>Arthropoda</taxon>
        <taxon>Chelicerata</taxon>
        <taxon>Arachnida</taxon>
        <taxon>Acari</taxon>
        <taxon>Parasitiformes</taxon>
        <taxon>Ixodida</taxon>
        <taxon>Ixodoidea</taxon>
        <taxon>Ixodidae</taxon>
        <taxon>Rhipicephalinae</taxon>
        <taxon>Rhipicephalus</taxon>
        <taxon>Rhipicephalus</taxon>
    </lineage>
</organism>
<evidence type="ECO:0000256" key="1">
    <source>
        <dbReference type="ARBA" id="ARBA00001971"/>
    </source>
</evidence>
<dbReference type="Pfam" id="PF00067">
    <property type="entry name" value="p450"/>
    <property type="match status" value="1"/>
</dbReference>
<keyword evidence="8" id="KW-0256">Endoplasmic reticulum</keyword>
<evidence type="ECO:0000256" key="10">
    <source>
        <dbReference type="ARBA" id="ARBA00023002"/>
    </source>
</evidence>
<dbReference type="InterPro" id="IPR017972">
    <property type="entry name" value="Cyt_P450_CS"/>
</dbReference>
<dbReference type="InterPro" id="IPR036396">
    <property type="entry name" value="Cyt_P450_sf"/>
</dbReference>
<dbReference type="GO" id="GO:0020037">
    <property type="term" value="F:heme binding"/>
    <property type="evidence" value="ECO:0007669"/>
    <property type="project" value="InterPro"/>
</dbReference>
<evidence type="ECO:0000256" key="2">
    <source>
        <dbReference type="ARBA" id="ARBA00003690"/>
    </source>
</evidence>
<evidence type="ECO:0000256" key="8">
    <source>
        <dbReference type="ARBA" id="ARBA00022824"/>
    </source>
</evidence>
<comment type="function">
    <text evidence="2">May be involved in the metabolism of insect hormones and in the breakdown of synthetic insecticides.</text>
</comment>
<evidence type="ECO:0000256" key="4">
    <source>
        <dbReference type="ARBA" id="ARBA00004406"/>
    </source>
</evidence>
<evidence type="ECO:0000256" key="9">
    <source>
        <dbReference type="ARBA" id="ARBA00022848"/>
    </source>
</evidence>
<dbReference type="GO" id="GO:0016712">
    <property type="term" value="F:oxidoreductase activity, acting on paired donors, with incorporation or reduction of molecular oxygen, reduced flavin or flavoprotein as one donor, and incorporation of one atom of oxygen"/>
    <property type="evidence" value="ECO:0007669"/>
    <property type="project" value="TreeGrafter"/>
</dbReference>
<keyword evidence="7 14" id="KW-0479">Metal-binding</keyword>
<evidence type="ECO:0000256" key="13">
    <source>
        <dbReference type="ARBA" id="ARBA00023136"/>
    </source>
</evidence>
<dbReference type="FunFam" id="1.10.630.10:FF:000238">
    <property type="entry name" value="Cytochrome P450 2A6"/>
    <property type="match status" value="1"/>
</dbReference>
<accession>A0A224YWL5</accession>
<dbReference type="AlphaFoldDB" id="A0A224YWL5"/>
<keyword evidence="6 14" id="KW-0349">Heme</keyword>
<keyword evidence="13" id="KW-0472">Membrane</keyword>
<dbReference type="EMBL" id="GFPF01007076">
    <property type="protein sequence ID" value="MAA18222.1"/>
    <property type="molecule type" value="Transcribed_RNA"/>
</dbReference>
<dbReference type="GO" id="GO:0006082">
    <property type="term" value="P:organic acid metabolic process"/>
    <property type="evidence" value="ECO:0007669"/>
    <property type="project" value="TreeGrafter"/>
</dbReference>
<sequence length="510" mass="58441">MMTLEWQTILLTFIITALLWMVSRWCRRIPVPPPGAQIPPMPPPSSVIGHLELLDLCLHKKALSWAKQYGPVFRLQLLSREVVIVNDLENLKAFSKAKELLNRPEEMNRSQEFYKGLLTLNGQVWSANRRFCMTMLRDLGFAKCKTEEKMMRESYILKKNIDEANGEPVAMGRYIPECITCNIATFFHGGCIPNNASVRYEFNSLLNRFLKIFGVADILVFTPKFIQRLLGHLPFTSISKGHALSQELDKFIIKEILTKPPVNAEETKRDFVQRYIKKVEESKEETDSKFQYRHLVGHLKAFIGAGTVGANASVLFHLANFAANPDSLQCRVQQEIDEVLGADREPTWEDRKRMPFTFACMMETERCKTSLPLGLPRLAAKDVVVNNFFIAKGTVVLFNLWGIGNDPLYWKEPERFDPSRYLAEDGSFMPESTRRIVPFSIGSRSCPGETFALMEIFLLIVFLLQKYRVVHHEPFQLDLRSEGVCTSDLEHVKLRFIPRHTASDVPNTFS</sequence>
<keyword evidence="12 15" id="KW-0503">Monooxygenase</keyword>
<evidence type="ECO:0000313" key="16">
    <source>
        <dbReference type="EMBL" id="MAA18222.1"/>
    </source>
</evidence>
<evidence type="ECO:0000256" key="3">
    <source>
        <dbReference type="ARBA" id="ARBA00004174"/>
    </source>
</evidence>